<keyword evidence="2" id="KW-1003">Cell membrane</keyword>
<dbReference type="GO" id="GO:0007165">
    <property type="term" value="P:signal transduction"/>
    <property type="evidence" value="ECO:0007669"/>
    <property type="project" value="UniProtKB-KW"/>
</dbReference>
<dbReference type="Pfam" id="PF17200">
    <property type="entry name" value="sCache_2"/>
    <property type="match status" value="1"/>
</dbReference>
<dbReference type="AlphaFoldDB" id="A0A845BPG7"/>
<evidence type="ECO:0000313" key="12">
    <source>
        <dbReference type="Proteomes" id="UP000467214"/>
    </source>
</evidence>
<dbReference type="InterPro" id="IPR033480">
    <property type="entry name" value="sCache_2"/>
</dbReference>
<evidence type="ECO:0000256" key="1">
    <source>
        <dbReference type="ARBA" id="ARBA00004651"/>
    </source>
</evidence>
<evidence type="ECO:0000256" key="5">
    <source>
        <dbReference type="ARBA" id="ARBA00023136"/>
    </source>
</evidence>
<keyword evidence="3 9" id="KW-0812">Transmembrane</keyword>
<dbReference type="GO" id="GO:0006935">
    <property type="term" value="P:chemotaxis"/>
    <property type="evidence" value="ECO:0007669"/>
    <property type="project" value="InterPro"/>
</dbReference>
<dbReference type="CDD" id="cd11386">
    <property type="entry name" value="MCP_signal"/>
    <property type="match status" value="1"/>
</dbReference>
<dbReference type="GO" id="GO:0004888">
    <property type="term" value="F:transmembrane signaling receptor activity"/>
    <property type="evidence" value="ECO:0007669"/>
    <property type="project" value="InterPro"/>
</dbReference>
<dbReference type="SUPFAM" id="SSF58104">
    <property type="entry name" value="Methyl-accepting chemotaxis protein (MCP) signaling domain"/>
    <property type="match status" value="1"/>
</dbReference>
<evidence type="ECO:0000259" key="10">
    <source>
        <dbReference type="PROSITE" id="PS50111"/>
    </source>
</evidence>
<evidence type="ECO:0000256" key="7">
    <source>
        <dbReference type="ARBA" id="ARBA00029447"/>
    </source>
</evidence>
<feature type="domain" description="Methyl-accepting transducer" evidence="10">
    <location>
        <begin position="266"/>
        <end position="502"/>
    </location>
</feature>
<dbReference type="FunFam" id="1.10.287.950:FF:000001">
    <property type="entry name" value="Methyl-accepting chemotaxis sensory transducer"/>
    <property type="match status" value="1"/>
</dbReference>
<sequence length="538" mass="56868">MSMRSKLYLLVALAVSGLIVLGMTALYMQRQALLGDRIDKVKGLVESTVSMVGFYEDEARQGRLATEQAQRLALAAISRQRFDGEEYFFVLDRELSWIAHGVNPKLVGQSIRGKTDANGADLGALFGTSIQRGGGVVEYVWAKPGAAAPVGKISYVASSKDWGWSVGTGIYIDDIDAFFWRQAIMLLGVGTLVMLALLAASTLIIRGLLKGLGGDPAYAIEVVRVIASGHLGEHIKVKQGDSTSLIAAIGQMQDQLKDLIGNIIDSADKLGNMAEGIERHAEINAGNSEQQSQAAASMAAAIEELTTSIHHIADHAGMAREQSQASGEISRESGEVITRAVSEIEGISREVGTASVSIAELTDKTASIRSIMEVISDVADQTNLLALNAAIEAARAGEQGRGFAVVADEVRKLAERTTQSTQQIAAMIAAIQGVSDASIHTIGDAVKRAENGVALAEQGGQAIVRIQQSASSIVAVVSDISHSLTEQSQASSEIARHVEQISQGAASNAVVAHETSKATVALHQLTHELRKTVASFRV</sequence>
<reference evidence="11 12" key="1">
    <citation type="submission" date="2019-12" db="EMBL/GenBank/DDBJ databases">
        <title>Neisseriaceae gen. nov. sp. Genome sequencing and assembly.</title>
        <authorList>
            <person name="Liu Z."/>
            <person name="Li A."/>
        </authorList>
    </citation>
    <scope>NUCLEOTIDE SEQUENCE [LARGE SCALE GENOMIC DNA]</scope>
    <source>
        <strain evidence="11 12">B2N2-7</strain>
    </source>
</reference>
<comment type="similarity">
    <text evidence="7">Belongs to the methyl-accepting chemotaxis (MCP) protein family.</text>
</comment>
<accession>A0A845BPG7</accession>
<dbReference type="PROSITE" id="PS50111">
    <property type="entry name" value="CHEMOTAXIS_TRANSDUC_2"/>
    <property type="match status" value="1"/>
</dbReference>
<evidence type="ECO:0000256" key="9">
    <source>
        <dbReference type="SAM" id="Phobius"/>
    </source>
</evidence>
<keyword evidence="5 9" id="KW-0472">Membrane</keyword>
<dbReference type="InterPro" id="IPR004090">
    <property type="entry name" value="Chemotax_Me-accpt_rcpt"/>
</dbReference>
<comment type="subcellular location">
    <subcellularLocation>
        <location evidence="1">Cell membrane</location>
        <topology evidence="1">Multi-pass membrane protein</topology>
    </subcellularLocation>
</comment>
<gene>
    <name evidence="11" type="ORF">GQF02_09190</name>
</gene>
<protein>
    <submittedName>
        <fullName evidence="11">Methyl-accepting chemotaxis protein</fullName>
    </submittedName>
</protein>
<feature type="transmembrane region" description="Helical" evidence="9">
    <location>
        <begin position="7"/>
        <end position="28"/>
    </location>
</feature>
<dbReference type="PRINTS" id="PR00260">
    <property type="entry name" value="CHEMTRNSDUCR"/>
</dbReference>
<dbReference type="InterPro" id="IPR004089">
    <property type="entry name" value="MCPsignal_dom"/>
</dbReference>
<proteinExistence type="inferred from homology"/>
<dbReference type="PANTHER" id="PTHR32089">
    <property type="entry name" value="METHYL-ACCEPTING CHEMOTAXIS PROTEIN MCPB"/>
    <property type="match status" value="1"/>
</dbReference>
<comment type="caution">
    <text evidence="11">The sequence shown here is derived from an EMBL/GenBank/DDBJ whole genome shotgun (WGS) entry which is preliminary data.</text>
</comment>
<dbReference type="EMBL" id="WSSB01000007">
    <property type="protein sequence ID" value="MXR37144.1"/>
    <property type="molecule type" value="Genomic_DNA"/>
</dbReference>
<feature type="transmembrane region" description="Helical" evidence="9">
    <location>
        <begin position="183"/>
        <end position="205"/>
    </location>
</feature>
<keyword evidence="4 9" id="KW-1133">Transmembrane helix</keyword>
<dbReference type="Gene3D" id="3.30.450.20">
    <property type="entry name" value="PAS domain"/>
    <property type="match status" value="1"/>
</dbReference>
<dbReference type="Pfam" id="PF00015">
    <property type="entry name" value="MCPsignal"/>
    <property type="match status" value="1"/>
</dbReference>
<dbReference type="SMART" id="SM01049">
    <property type="entry name" value="Cache_2"/>
    <property type="match status" value="1"/>
</dbReference>
<dbReference type="Gene3D" id="1.10.287.950">
    <property type="entry name" value="Methyl-accepting chemotaxis protein"/>
    <property type="match status" value="1"/>
</dbReference>
<evidence type="ECO:0000256" key="2">
    <source>
        <dbReference type="ARBA" id="ARBA00022475"/>
    </source>
</evidence>
<evidence type="ECO:0000256" key="6">
    <source>
        <dbReference type="ARBA" id="ARBA00023224"/>
    </source>
</evidence>
<evidence type="ECO:0000256" key="8">
    <source>
        <dbReference type="PROSITE-ProRule" id="PRU00284"/>
    </source>
</evidence>
<name>A0A845BPG7_9NEIS</name>
<dbReference type="PANTHER" id="PTHR32089:SF119">
    <property type="entry name" value="METHYL-ACCEPTING CHEMOTAXIS PROTEIN CTPL"/>
    <property type="match status" value="1"/>
</dbReference>
<dbReference type="Proteomes" id="UP000467214">
    <property type="component" value="Unassembled WGS sequence"/>
</dbReference>
<evidence type="ECO:0000313" key="11">
    <source>
        <dbReference type="EMBL" id="MXR37144.1"/>
    </source>
</evidence>
<evidence type="ECO:0000256" key="3">
    <source>
        <dbReference type="ARBA" id="ARBA00022692"/>
    </source>
</evidence>
<evidence type="ECO:0000256" key="4">
    <source>
        <dbReference type="ARBA" id="ARBA00022989"/>
    </source>
</evidence>
<organism evidence="11 12">
    <name type="scientific">Craterilacuibacter sinensis</name>
    <dbReference type="NCBI Taxonomy" id="2686017"/>
    <lineage>
        <taxon>Bacteria</taxon>
        <taxon>Pseudomonadati</taxon>
        <taxon>Pseudomonadota</taxon>
        <taxon>Betaproteobacteria</taxon>
        <taxon>Neisseriales</taxon>
        <taxon>Neisseriaceae</taxon>
        <taxon>Craterilacuibacter</taxon>
    </lineage>
</organism>
<keyword evidence="12" id="KW-1185">Reference proteome</keyword>
<keyword evidence="6 8" id="KW-0807">Transducer</keyword>
<dbReference type="SMART" id="SM00283">
    <property type="entry name" value="MA"/>
    <property type="match status" value="1"/>
</dbReference>
<dbReference type="GO" id="GO:0005886">
    <property type="term" value="C:plasma membrane"/>
    <property type="evidence" value="ECO:0007669"/>
    <property type="project" value="UniProtKB-SubCell"/>
</dbReference>